<keyword evidence="3" id="KW-1185">Reference proteome</keyword>
<organism evidence="2 3">
    <name type="scientific">Thelonectria olida</name>
    <dbReference type="NCBI Taxonomy" id="1576542"/>
    <lineage>
        <taxon>Eukaryota</taxon>
        <taxon>Fungi</taxon>
        <taxon>Dikarya</taxon>
        <taxon>Ascomycota</taxon>
        <taxon>Pezizomycotina</taxon>
        <taxon>Sordariomycetes</taxon>
        <taxon>Hypocreomycetidae</taxon>
        <taxon>Hypocreales</taxon>
        <taxon>Nectriaceae</taxon>
        <taxon>Thelonectria</taxon>
    </lineage>
</organism>
<protein>
    <submittedName>
        <fullName evidence="2">Uncharacterized protein</fullName>
    </submittedName>
</protein>
<dbReference type="EMBL" id="JAGPYM010000087">
    <property type="protein sequence ID" value="KAH6867873.1"/>
    <property type="molecule type" value="Genomic_DNA"/>
</dbReference>
<dbReference type="AlphaFoldDB" id="A0A9P8VPK8"/>
<feature type="transmembrane region" description="Helical" evidence="1">
    <location>
        <begin position="318"/>
        <end position="341"/>
    </location>
</feature>
<proteinExistence type="predicted"/>
<evidence type="ECO:0000313" key="3">
    <source>
        <dbReference type="Proteomes" id="UP000777438"/>
    </source>
</evidence>
<comment type="caution">
    <text evidence="2">The sequence shown here is derived from an EMBL/GenBank/DDBJ whole genome shotgun (WGS) entry which is preliminary data.</text>
</comment>
<gene>
    <name evidence="2" type="ORF">B0T10DRAFT_553878</name>
</gene>
<evidence type="ECO:0000256" key="1">
    <source>
        <dbReference type="SAM" id="Phobius"/>
    </source>
</evidence>
<dbReference type="Proteomes" id="UP000777438">
    <property type="component" value="Unassembled WGS sequence"/>
</dbReference>
<accession>A0A9P8VPK8</accession>
<evidence type="ECO:0000313" key="2">
    <source>
        <dbReference type="EMBL" id="KAH6867873.1"/>
    </source>
</evidence>
<name>A0A9P8VPK8_9HYPO</name>
<dbReference type="OrthoDB" id="5428890at2759"/>
<keyword evidence="1" id="KW-1133">Transmembrane helix</keyword>
<sequence length="376" mass="42575">MTSSTDYCAQIATELLGTTSRSFDSYFKVYHDLIARSDVHVLQVEEPGPEDLAPISHDDILAGAKVLREDPKLTLDQAINQLEARLNGAHSRHQVKVAILVTVRAMLMLDCAVSRRNWEPWQPNEQYVDFVSKCFPKSFGVSARVAETMADQRSLKAWKLKARLGISFKGTDNLARHLLLDPKGPTVYLFHHTTFLKAQLDRVVGENFGKEDDVLTCLRSGSLPPRLLAETLHSLQTILFHFDDHRSGKILERLISRDGFDEDCAQPEGYKIFDDSDGLEYVFWGERLATLHEFVLNRPPRNKFERWIKWQTSDSNAFAIALAALIISILVGVLTLGLSGFQAWVAWKAWKEPVSNGDDTVISLQELIEWIRQQEG</sequence>
<keyword evidence="1" id="KW-0472">Membrane</keyword>
<keyword evidence="1" id="KW-0812">Transmembrane</keyword>
<reference evidence="2 3" key="1">
    <citation type="journal article" date="2021" name="Nat. Commun.">
        <title>Genetic determinants of endophytism in the Arabidopsis root mycobiome.</title>
        <authorList>
            <person name="Mesny F."/>
            <person name="Miyauchi S."/>
            <person name="Thiergart T."/>
            <person name="Pickel B."/>
            <person name="Atanasova L."/>
            <person name="Karlsson M."/>
            <person name="Huettel B."/>
            <person name="Barry K.W."/>
            <person name="Haridas S."/>
            <person name="Chen C."/>
            <person name="Bauer D."/>
            <person name="Andreopoulos W."/>
            <person name="Pangilinan J."/>
            <person name="LaButti K."/>
            <person name="Riley R."/>
            <person name="Lipzen A."/>
            <person name="Clum A."/>
            <person name="Drula E."/>
            <person name="Henrissat B."/>
            <person name="Kohler A."/>
            <person name="Grigoriev I.V."/>
            <person name="Martin F.M."/>
            <person name="Hacquard S."/>
        </authorList>
    </citation>
    <scope>NUCLEOTIDE SEQUENCE [LARGE SCALE GENOMIC DNA]</scope>
    <source>
        <strain evidence="2 3">MPI-CAGE-CH-0241</strain>
    </source>
</reference>